<dbReference type="Proteomes" id="UP000676386">
    <property type="component" value="Unassembled WGS sequence"/>
</dbReference>
<evidence type="ECO:0000313" key="3">
    <source>
        <dbReference type="Proteomes" id="UP000676386"/>
    </source>
</evidence>
<name>A0ABS5J4K7_9BACT</name>
<evidence type="ECO:0000313" key="2">
    <source>
        <dbReference type="EMBL" id="MBS0030159.1"/>
    </source>
</evidence>
<gene>
    <name evidence="2" type="ORF">KE626_22730</name>
</gene>
<keyword evidence="3" id="KW-1185">Reference proteome</keyword>
<dbReference type="InterPro" id="IPR043746">
    <property type="entry name" value="DUF5691"/>
</dbReference>
<sequence>MERWNHIINTALLGTAKKPADAQGLSGPLRQAADTILGNASLDREEQFLHLAAVTYNYRQSGTQPVTAAVPPMTVCTPETKACCPPAAIRVLQPVLETDSIQLLQLWLEYCTKANLLLPPAQLPVMLDKAWRNKSLRVLTAAAGGHRAAWLGQFNPDWNFSRVADTPEERWLNGATAQRVEALKEIRTTDPVIALQWLQQTWPKESATVKTELLGVLEEIPATTDLEWLESLLSEKSKQVKETVMRILKKLPGSSLHEQYWQVLAGAIQLQYDGHVVVALPELNDDPVFQSGIEKLSNNKQVSDETHILCQLISLVHPSRWETHFGRSAAEIMTMFLQQEPLKPFAPALVQAIAWFGDQERAVTFMQQSETFYIDILPMLPPVQQQELSEKFFDEYPEAIIKYAGNHPAEWSVALCTKILRYAATQPYTYNQLFMNNVIRQIPVAIAASLDDIVPSESYHVGYWNNIKVHLGKLLQAKSQLPGAFKKAEGRKAKSPRLQNKTNNYQLTSKAPKS</sequence>
<feature type="region of interest" description="Disordered" evidence="1">
    <location>
        <begin position="486"/>
        <end position="514"/>
    </location>
</feature>
<dbReference type="EMBL" id="JAGTXB010000012">
    <property type="protein sequence ID" value="MBS0030159.1"/>
    <property type="molecule type" value="Genomic_DNA"/>
</dbReference>
<dbReference type="Pfam" id="PF18944">
    <property type="entry name" value="DUF5691"/>
    <property type="match status" value="1"/>
</dbReference>
<organism evidence="2 3">
    <name type="scientific">Chitinophaga hostae</name>
    <dbReference type="NCBI Taxonomy" id="2831022"/>
    <lineage>
        <taxon>Bacteria</taxon>
        <taxon>Pseudomonadati</taxon>
        <taxon>Bacteroidota</taxon>
        <taxon>Chitinophagia</taxon>
        <taxon>Chitinophagales</taxon>
        <taxon>Chitinophagaceae</taxon>
        <taxon>Chitinophaga</taxon>
    </lineage>
</organism>
<reference evidence="2 3" key="1">
    <citation type="submission" date="2021-04" db="EMBL/GenBank/DDBJ databases">
        <title>Chitinophaga sp. nov., isolated from the rhizosphere soil.</title>
        <authorList>
            <person name="He S."/>
        </authorList>
    </citation>
    <scope>NUCLEOTIDE SEQUENCE [LARGE SCALE GENOMIC DNA]</scope>
    <source>
        <strain evidence="2 3">2R12</strain>
    </source>
</reference>
<evidence type="ECO:0008006" key="4">
    <source>
        <dbReference type="Google" id="ProtNLM"/>
    </source>
</evidence>
<proteinExistence type="predicted"/>
<feature type="compositionally biased region" description="Polar residues" evidence="1">
    <location>
        <begin position="497"/>
        <end position="514"/>
    </location>
</feature>
<evidence type="ECO:0000256" key="1">
    <source>
        <dbReference type="SAM" id="MobiDB-lite"/>
    </source>
</evidence>
<comment type="caution">
    <text evidence="2">The sequence shown here is derived from an EMBL/GenBank/DDBJ whole genome shotgun (WGS) entry which is preliminary data.</text>
</comment>
<protein>
    <recommendedName>
        <fullName evidence="4">HEAT repeat-containing protein</fullName>
    </recommendedName>
</protein>
<accession>A0ABS5J4K7</accession>
<dbReference type="RefSeq" id="WP_211975297.1">
    <property type="nucleotide sequence ID" value="NZ_CBFHAM010000034.1"/>
</dbReference>